<dbReference type="InterPro" id="IPR033985">
    <property type="entry name" value="SusD-like_N"/>
</dbReference>
<evidence type="ECO:0000259" key="7">
    <source>
        <dbReference type="Pfam" id="PF14322"/>
    </source>
</evidence>
<dbReference type="Proteomes" id="UP000662074">
    <property type="component" value="Unassembled WGS sequence"/>
</dbReference>
<dbReference type="Gene3D" id="1.25.40.390">
    <property type="match status" value="1"/>
</dbReference>
<evidence type="ECO:0000256" key="2">
    <source>
        <dbReference type="ARBA" id="ARBA00006275"/>
    </source>
</evidence>
<name>A0A917JDC4_9SPHI</name>
<evidence type="ECO:0000256" key="3">
    <source>
        <dbReference type="ARBA" id="ARBA00022729"/>
    </source>
</evidence>
<feature type="domain" description="SusD-like N-terminal" evidence="7">
    <location>
        <begin position="108"/>
        <end position="227"/>
    </location>
</feature>
<proteinExistence type="inferred from homology"/>
<keyword evidence="4" id="KW-0472">Membrane</keyword>
<dbReference type="EMBL" id="BMDO01000008">
    <property type="protein sequence ID" value="GGI51629.1"/>
    <property type="molecule type" value="Genomic_DNA"/>
</dbReference>
<evidence type="ECO:0000313" key="8">
    <source>
        <dbReference type="EMBL" id="GGI51629.1"/>
    </source>
</evidence>
<gene>
    <name evidence="8" type="ORF">GCM10011425_28410</name>
</gene>
<feature type="domain" description="RagB/SusD" evidence="6">
    <location>
        <begin position="300"/>
        <end position="618"/>
    </location>
</feature>
<sequence length="627" mass="68728">MKINYIILAAFAGTALFSSCKKVLDKVDEGKGTAGQVYSDSVLAKQAVDYLYGQNLPTWGGNGADGGTIPVSLTGLTDETTGDNRFLQGVATSADEGSIGTSNTNSNFYGKMRIINTFIRDCRAGSLPTAQKNRFIAQALFFRAFKYFSMVRVYGGVPLVLEPLSSVGEDNKVEAQQPRATTSACITQITADLDSAIKYLPTKWPNANDWGHITSGAAAAFKGRVLLTWASPQFNPARDQARWQAAYDASTQAITLLNQGGFGLFVSTGSSGAGGGTNAYANMWFTEINNPEAVMVTGYNTSIADQARYTNTYDKSVRPAYLGAGSGSSQPTWDFVRNYLMKDGKDTLTSKYGKSAAGGYSLQTFWKNRDPRFDWTIAYNGCTWPTLGVSNYRLWTYIYYTKADRSTFASTESSGQTSTGFYLRKATNAITNASDLANSGTDWMEIRYAEVLMNQAEAAAEIGRLGAGQEAYTNIIAIRKRAGIEPGTDNLYGLTAGLNRDDMIKTIMNERAVEFAYEGKRFWDLQRRNQTQSLLNFEGRKARYGITISLKTVPATDYAKATRDATSMDDLYANTFDVKVNRKLDTKYPLNWQSNYVFFGIPPATITNNPAIIQTNGWDLGGFDPLK</sequence>
<reference evidence="8" key="1">
    <citation type="journal article" date="2014" name="Int. J. Syst. Evol. Microbiol.">
        <title>Complete genome sequence of Corynebacterium casei LMG S-19264T (=DSM 44701T), isolated from a smear-ripened cheese.</title>
        <authorList>
            <consortium name="US DOE Joint Genome Institute (JGI-PGF)"/>
            <person name="Walter F."/>
            <person name="Albersmeier A."/>
            <person name="Kalinowski J."/>
            <person name="Ruckert C."/>
        </authorList>
    </citation>
    <scope>NUCLEOTIDE SEQUENCE</scope>
    <source>
        <strain evidence="8">CCM 8711</strain>
    </source>
</reference>
<evidence type="ECO:0000256" key="5">
    <source>
        <dbReference type="ARBA" id="ARBA00023237"/>
    </source>
</evidence>
<dbReference type="PROSITE" id="PS51257">
    <property type="entry name" value="PROKAR_LIPOPROTEIN"/>
    <property type="match status" value="1"/>
</dbReference>
<keyword evidence="9" id="KW-1185">Reference proteome</keyword>
<evidence type="ECO:0000259" key="6">
    <source>
        <dbReference type="Pfam" id="PF07980"/>
    </source>
</evidence>
<comment type="subcellular location">
    <subcellularLocation>
        <location evidence="1">Cell outer membrane</location>
    </subcellularLocation>
</comment>
<protein>
    <submittedName>
        <fullName evidence="8">Membrane protein</fullName>
    </submittedName>
</protein>
<dbReference type="InterPro" id="IPR012944">
    <property type="entry name" value="SusD_RagB_dom"/>
</dbReference>
<evidence type="ECO:0000313" key="9">
    <source>
        <dbReference type="Proteomes" id="UP000662074"/>
    </source>
</evidence>
<evidence type="ECO:0000256" key="1">
    <source>
        <dbReference type="ARBA" id="ARBA00004442"/>
    </source>
</evidence>
<keyword evidence="5" id="KW-0998">Cell outer membrane</keyword>
<dbReference type="GO" id="GO:0009279">
    <property type="term" value="C:cell outer membrane"/>
    <property type="evidence" value="ECO:0007669"/>
    <property type="project" value="UniProtKB-SubCell"/>
</dbReference>
<dbReference type="Pfam" id="PF14322">
    <property type="entry name" value="SusD-like_3"/>
    <property type="match status" value="1"/>
</dbReference>
<accession>A0A917JDC4</accession>
<comment type="caution">
    <text evidence="8">The sequence shown here is derived from an EMBL/GenBank/DDBJ whole genome shotgun (WGS) entry which is preliminary data.</text>
</comment>
<comment type="similarity">
    <text evidence="2">Belongs to the SusD family.</text>
</comment>
<dbReference type="AlphaFoldDB" id="A0A917JDC4"/>
<dbReference type="Pfam" id="PF07980">
    <property type="entry name" value="SusD_RagB"/>
    <property type="match status" value="1"/>
</dbReference>
<dbReference type="RefSeq" id="WP_188417745.1">
    <property type="nucleotide sequence ID" value="NZ_BMDO01000008.1"/>
</dbReference>
<dbReference type="SUPFAM" id="SSF48452">
    <property type="entry name" value="TPR-like"/>
    <property type="match status" value="1"/>
</dbReference>
<reference evidence="8" key="2">
    <citation type="submission" date="2020-09" db="EMBL/GenBank/DDBJ databases">
        <authorList>
            <person name="Sun Q."/>
            <person name="Sedlacek I."/>
        </authorList>
    </citation>
    <scope>NUCLEOTIDE SEQUENCE</scope>
    <source>
        <strain evidence="8">CCM 8711</strain>
    </source>
</reference>
<dbReference type="InterPro" id="IPR011990">
    <property type="entry name" value="TPR-like_helical_dom_sf"/>
</dbReference>
<keyword evidence="3" id="KW-0732">Signal</keyword>
<evidence type="ECO:0000256" key="4">
    <source>
        <dbReference type="ARBA" id="ARBA00023136"/>
    </source>
</evidence>
<organism evidence="8 9">
    <name type="scientific">Mucilaginibacter galii</name>
    <dbReference type="NCBI Taxonomy" id="2005073"/>
    <lineage>
        <taxon>Bacteria</taxon>
        <taxon>Pseudomonadati</taxon>
        <taxon>Bacteroidota</taxon>
        <taxon>Sphingobacteriia</taxon>
        <taxon>Sphingobacteriales</taxon>
        <taxon>Sphingobacteriaceae</taxon>
        <taxon>Mucilaginibacter</taxon>
    </lineage>
</organism>